<reference evidence="11 12" key="1">
    <citation type="journal article" date="2013" name="Int. J. Syst. Evol. Microbiol.">
        <title>Marinoscillum luteum sp. nov., isolated from marine sediment.</title>
        <authorList>
            <person name="Cha I.T."/>
            <person name="Park S.J."/>
            <person name="Kim S.J."/>
            <person name="Kim J.G."/>
            <person name="Jung M.Y."/>
            <person name="Shin K.S."/>
            <person name="Kwon K.K."/>
            <person name="Yang S.H."/>
            <person name="Seo Y.S."/>
            <person name="Rhee S.K."/>
        </authorList>
    </citation>
    <scope>NUCLEOTIDE SEQUENCE [LARGE SCALE GENOMIC DNA]</scope>
    <source>
        <strain evidence="11 12">KCTC 23939</strain>
    </source>
</reference>
<sequence>MIRISEWIDGVNEYVGKSVSWLSLLLVVIIIIDVALRYTFHMTSSASFELEWHLFAALFLLSAGWTLHQDKHVRVDVFYQRFSDRQKAVVNLIGCLFLLIPLCVIGIGEGYQFTKNAYLMGETSPDPGGLPARFIIKSTIPVGFLLLGLQGVSIILKSLKTILSHD</sequence>
<evidence type="ECO:0000259" key="10">
    <source>
        <dbReference type="Pfam" id="PF04290"/>
    </source>
</evidence>
<feature type="transmembrane region" description="Helical" evidence="9">
    <location>
        <begin position="52"/>
        <end position="68"/>
    </location>
</feature>
<comment type="subcellular location">
    <subcellularLocation>
        <location evidence="1">Cell inner membrane</location>
        <topology evidence="1">Multi-pass membrane protein</topology>
    </subcellularLocation>
</comment>
<keyword evidence="12" id="KW-1185">Reference proteome</keyword>
<dbReference type="EMBL" id="JBIPKE010000014">
    <property type="protein sequence ID" value="MFH6983049.1"/>
    <property type="molecule type" value="Genomic_DNA"/>
</dbReference>
<comment type="caution">
    <text evidence="11">The sequence shown here is derived from an EMBL/GenBank/DDBJ whole genome shotgun (WGS) entry which is preliminary data.</text>
</comment>
<dbReference type="Proteomes" id="UP001610063">
    <property type="component" value="Unassembled WGS sequence"/>
</dbReference>
<gene>
    <name evidence="11" type="ORF">ACHKAR_06345</name>
</gene>
<comment type="similarity">
    <text evidence="8">Belongs to the TRAP transporter small permease family.</text>
</comment>
<feature type="transmembrane region" description="Helical" evidence="9">
    <location>
        <begin position="89"/>
        <end position="114"/>
    </location>
</feature>
<keyword evidence="3" id="KW-1003">Cell membrane</keyword>
<dbReference type="Pfam" id="PF04290">
    <property type="entry name" value="DctQ"/>
    <property type="match status" value="1"/>
</dbReference>
<keyword evidence="7 9" id="KW-0472">Membrane</keyword>
<evidence type="ECO:0000256" key="4">
    <source>
        <dbReference type="ARBA" id="ARBA00022519"/>
    </source>
</evidence>
<evidence type="ECO:0000256" key="8">
    <source>
        <dbReference type="ARBA" id="ARBA00038436"/>
    </source>
</evidence>
<keyword evidence="6 9" id="KW-1133">Transmembrane helix</keyword>
<evidence type="ECO:0000256" key="9">
    <source>
        <dbReference type="SAM" id="Phobius"/>
    </source>
</evidence>
<evidence type="ECO:0000313" key="12">
    <source>
        <dbReference type="Proteomes" id="UP001610063"/>
    </source>
</evidence>
<organism evidence="11 12">
    <name type="scientific">Marinoscillum luteum</name>
    <dbReference type="NCBI Taxonomy" id="861051"/>
    <lineage>
        <taxon>Bacteria</taxon>
        <taxon>Pseudomonadati</taxon>
        <taxon>Bacteroidota</taxon>
        <taxon>Cytophagia</taxon>
        <taxon>Cytophagales</taxon>
        <taxon>Reichenbachiellaceae</taxon>
        <taxon>Marinoscillum</taxon>
    </lineage>
</organism>
<feature type="domain" description="Tripartite ATP-independent periplasmic transporters DctQ component" evidence="10">
    <location>
        <begin position="26"/>
        <end position="160"/>
    </location>
</feature>
<evidence type="ECO:0000256" key="5">
    <source>
        <dbReference type="ARBA" id="ARBA00022692"/>
    </source>
</evidence>
<name>A0ABW7N8J6_9BACT</name>
<keyword evidence="2" id="KW-0813">Transport</keyword>
<dbReference type="InterPro" id="IPR007387">
    <property type="entry name" value="TRAP_DctQ"/>
</dbReference>
<feature type="transmembrane region" description="Helical" evidence="9">
    <location>
        <begin position="21"/>
        <end position="40"/>
    </location>
</feature>
<proteinExistence type="inferred from homology"/>
<dbReference type="PANTHER" id="PTHR35011">
    <property type="entry name" value="2,3-DIKETO-L-GULONATE TRAP TRANSPORTER SMALL PERMEASE PROTEIN YIAM"/>
    <property type="match status" value="1"/>
</dbReference>
<evidence type="ECO:0000256" key="6">
    <source>
        <dbReference type="ARBA" id="ARBA00022989"/>
    </source>
</evidence>
<evidence type="ECO:0000313" key="11">
    <source>
        <dbReference type="EMBL" id="MFH6983049.1"/>
    </source>
</evidence>
<dbReference type="PANTHER" id="PTHR35011:SF4">
    <property type="entry name" value="SLL1102 PROTEIN"/>
    <property type="match status" value="1"/>
</dbReference>
<feature type="transmembrane region" description="Helical" evidence="9">
    <location>
        <begin position="134"/>
        <end position="156"/>
    </location>
</feature>
<evidence type="ECO:0000256" key="7">
    <source>
        <dbReference type="ARBA" id="ARBA00023136"/>
    </source>
</evidence>
<evidence type="ECO:0000256" key="1">
    <source>
        <dbReference type="ARBA" id="ARBA00004429"/>
    </source>
</evidence>
<keyword evidence="4" id="KW-0997">Cell inner membrane</keyword>
<evidence type="ECO:0000256" key="3">
    <source>
        <dbReference type="ARBA" id="ARBA00022475"/>
    </source>
</evidence>
<evidence type="ECO:0000256" key="2">
    <source>
        <dbReference type="ARBA" id="ARBA00022448"/>
    </source>
</evidence>
<dbReference type="RefSeq" id="WP_395416635.1">
    <property type="nucleotide sequence ID" value="NZ_JBIPKE010000014.1"/>
</dbReference>
<protein>
    <submittedName>
        <fullName evidence="11">TRAP transporter small permease subunit</fullName>
    </submittedName>
</protein>
<dbReference type="InterPro" id="IPR055348">
    <property type="entry name" value="DctQ"/>
</dbReference>
<accession>A0ABW7N8J6</accession>
<keyword evidence="5 9" id="KW-0812">Transmembrane</keyword>